<reference evidence="1 2" key="1">
    <citation type="journal article" date="2005" name="Appl. Environ. Microbiol.">
        <title>Intestinal bacterial communities that produce active estrogen-like compounds enterodiol and enterolactone in humans.</title>
        <authorList>
            <person name="Clavel T."/>
            <person name="Henderson G."/>
            <person name="Alpert C.A."/>
            <person name="Philippe C."/>
            <person name="Rigottier-Gois L."/>
            <person name="Dore J."/>
            <person name="Blaut M."/>
        </authorList>
    </citation>
    <scope>NUCLEOTIDE SEQUENCE [LARGE SCALE GENOMIC DNA]</scope>
    <source>
        <strain evidence="1 2">SECO-MT75m2</strain>
    </source>
</reference>
<dbReference type="EMBL" id="VEVP01000029">
    <property type="protein sequence ID" value="TNU89390.1"/>
    <property type="molecule type" value="Genomic_DNA"/>
</dbReference>
<organism evidence="1 2">
    <name type="scientific">Eggerthella lenta</name>
    <name type="common">Eubacterium lentum</name>
    <dbReference type="NCBI Taxonomy" id="84112"/>
    <lineage>
        <taxon>Bacteria</taxon>
        <taxon>Bacillati</taxon>
        <taxon>Actinomycetota</taxon>
        <taxon>Coriobacteriia</taxon>
        <taxon>Eggerthellales</taxon>
        <taxon>Eggerthellaceae</taxon>
        <taxon>Eggerthella</taxon>
    </lineage>
</organism>
<dbReference type="AlphaFoldDB" id="A0A5C5BSF5"/>
<proteinExistence type="predicted"/>
<gene>
    <name evidence="1" type="ORF">FIC87_11385</name>
</gene>
<evidence type="ECO:0000313" key="2">
    <source>
        <dbReference type="Proteomes" id="UP000312594"/>
    </source>
</evidence>
<sequence length="130" mass="14590">MALSKHITLPSGVQVDYHRVVRIDKVVNVQNVVEVASYTFRAKREEERAWYAEEARRSSLAGRDALTDEERALLETEHAGMDVYVETGIYETPYDPGMTPEAAYAWLKGNRPEFADAADVLEDGQGEEAV</sequence>
<evidence type="ECO:0000313" key="1">
    <source>
        <dbReference type="EMBL" id="TNU89390.1"/>
    </source>
</evidence>
<protein>
    <submittedName>
        <fullName evidence="1">Uncharacterized protein</fullName>
    </submittedName>
</protein>
<dbReference type="RefSeq" id="WP_139912869.1">
    <property type="nucleotide sequence ID" value="NZ_VEVP01000029.1"/>
</dbReference>
<name>A0A5C5BSF5_EGGLN</name>
<accession>A0A5C5BSF5</accession>
<comment type="caution">
    <text evidence="1">The sequence shown here is derived from an EMBL/GenBank/DDBJ whole genome shotgun (WGS) entry which is preliminary data.</text>
</comment>
<dbReference type="Proteomes" id="UP000312594">
    <property type="component" value="Unassembled WGS sequence"/>
</dbReference>